<dbReference type="Pfam" id="PF00010">
    <property type="entry name" value="HLH"/>
    <property type="match status" value="1"/>
</dbReference>
<dbReference type="PANTHER" id="PTHR23349">
    <property type="entry name" value="BASIC HELIX-LOOP-HELIX TRANSCRIPTION FACTOR, TWIST"/>
    <property type="match status" value="1"/>
</dbReference>
<dbReference type="Gene3D" id="4.10.280.10">
    <property type="entry name" value="Helix-loop-helix DNA-binding domain"/>
    <property type="match status" value="1"/>
</dbReference>
<organism evidence="3 4">
    <name type="scientific">Trichuris suis</name>
    <name type="common">pig whipworm</name>
    <dbReference type="NCBI Taxonomy" id="68888"/>
    <lineage>
        <taxon>Eukaryota</taxon>
        <taxon>Metazoa</taxon>
        <taxon>Ecdysozoa</taxon>
        <taxon>Nematoda</taxon>
        <taxon>Enoplea</taxon>
        <taxon>Dorylaimia</taxon>
        <taxon>Trichinellida</taxon>
        <taxon>Trichuridae</taxon>
        <taxon>Trichuris</taxon>
    </lineage>
</organism>
<evidence type="ECO:0000313" key="4">
    <source>
        <dbReference type="Proteomes" id="UP000030764"/>
    </source>
</evidence>
<dbReference type="EMBL" id="KL363188">
    <property type="protein sequence ID" value="KFD57471.1"/>
    <property type="molecule type" value="Genomic_DNA"/>
</dbReference>
<dbReference type="GO" id="GO:0000981">
    <property type="term" value="F:DNA-binding transcription factor activity, RNA polymerase II-specific"/>
    <property type="evidence" value="ECO:0007669"/>
    <property type="project" value="TreeGrafter"/>
</dbReference>
<protein>
    <recommendedName>
        <fullName evidence="2">BHLH domain-containing protein</fullName>
    </recommendedName>
</protein>
<accession>A0A085MJS5</accession>
<dbReference type="GO" id="GO:0046983">
    <property type="term" value="F:protein dimerization activity"/>
    <property type="evidence" value="ECO:0007669"/>
    <property type="project" value="InterPro"/>
</dbReference>
<dbReference type="InterPro" id="IPR011598">
    <property type="entry name" value="bHLH_dom"/>
</dbReference>
<evidence type="ECO:0000313" key="3">
    <source>
        <dbReference type="EMBL" id="KFD57471.1"/>
    </source>
</evidence>
<evidence type="ECO:0000259" key="2">
    <source>
        <dbReference type="PROSITE" id="PS50888"/>
    </source>
</evidence>
<name>A0A085MJS5_9BILA</name>
<sequence length="209" mass="24385">MDFQPAPWWRMQQPYDWDQTTLFSDDFSSEAPNAQHVTSFVIRRPQQDIWSADGASELTEGEESHSCSWQDAKPTQPTEARTVTNALEAYPFETQWKMDEINKSQHAWRSAEPKHLASNSDIQNRLKIRNREKRRCQAMRCAFEKLRHHIPFVPLDKGVPKITTLRLAIQYIVHLRKTLSSDEACTSVRKFSDVVLEEVHRKNRYASSV</sequence>
<reference evidence="3 4" key="1">
    <citation type="journal article" date="2014" name="Nat. Genet.">
        <title>Genome and transcriptome of the porcine whipworm Trichuris suis.</title>
        <authorList>
            <person name="Jex A.R."/>
            <person name="Nejsum P."/>
            <person name="Schwarz E.M."/>
            <person name="Hu L."/>
            <person name="Young N.D."/>
            <person name="Hall R.S."/>
            <person name="Korhonen P.K."/>
            <person name="Liao S."/>
            <person name="Thamsborg S."/>
            <person name="Xia J."/>
            <person name="Xu P."/>
            <person name="Wang S."/>
            <person name="Scheerlinck J.P."/>
            <person name="Hofmann A."/>
            <person name="Sternberg P.W."/>
            <person name="Wang J."/>
            <person name="Gasser R.B."/>
        </authorList>
    </citation>
    <scope>NUCLEOTIDE SEQUENCE [LARGE SCALE GENOMIC DNA]</scope>
    <source>
        <strain evidence="3">DCEP-RM93M</strain>
    </source>
</reference>
<dbReference type="SUPFAM" id="SSF47459">
    <property type="entry name" value="HLH, helix-loop-helix DNA-binding domain"/>
    <property type="match status" value="1"/>
</dbReference>
<dbReference type="PANTHER" id="PTHR23349:SF68">
    <property type="entry name" value="FI14601P"/>
    <property type="match status" value="1"/>
</dbReference>
<feature type="compositionally biased region" description="Polar residues" evidence="1">
    <location>
        <begin position="66"/>
        <end position="75"/>
    </location>
</feature>
<dbReference type="CDD" id="cd11390">
    <property type="entry name" value="bHLH_TS"/>
    <property type="match status" value="1"/>
</dbReference>
<dbReference type="InterPro" id="IPR036638">
    <property type="entry name" value="HLH_DNA-bd_sf"/>
</dbReference>
<evidence type="ECO:0000256" key="1">
    <source>
        <dbReference type="SAM" id="MobiDB-lite"/>
    </source>
</evidence>
<feature type="domain" description="BHLH" evidence="2">
    <location>
        <begin position="123"/>
        <end position="175"/>
    </location>
</feature>
<dbReference type="Proteomes" id="UP000030764">
    <property type="component" value="Unassembled WGS sequence"/>
</dbReference>
<dbReference type="PROSITE" id="PS50888">
    <property type="entry name" value="BHLH"/>
    <property type="match status" value="1"/>
</dbReference>
<gene>
    <name evidence="3" type="ORF">M513_01574</name>
</gene>
<dbReference type="SMART" id="SM00353">
    <property type="entry name" value="HLH"/>
    <property type="match status" value="1"/>
</dbReference>
<proteinExistence type="predicted"/>
<dbReference type="GO" id="GO:0000977">
    <property type="term" value="F:RNA polymerase II transcription regulatory region sequence-specific DNA binding"/>
    <property type="evidence" value="ECO:0007669"/>
    <property type="project" value="TreeGrafter"/>
</dbReference>
<dbReference type="GO" id="GO:0032502">
    <property type="term" value="P:developmental process"/>
    <property type="evidence" value="ECO:0007669"/>
    <property type="project" value="TreeGrafter"/>
</dbReference>
<dbReference type="InterPro" id="IPR050283">
    <property type="entry name" value="E-box_TF_Regulators"/>
</dbReference>
<feature type="region of interest" description="Disordered" evidence="1">
    <location>
        <begin position="55"/>
        <end position="75"/>
    </location>
</feature>
<keyword evidence="4" id="KW-1185">Reference proteome</keyword>
<dbReference type="AlphaFoldDB" id="A0A085MJS5"/>